<evidence type="ECO:0000256" key="5">
    <source>
        <dbReference type="ARBA" id="ARBA00022989"/>
    </source>
</evidence>
<feature type="transmembrane region" description="Helical" evidence="8">
    <location>
        <begin position="82"/>
        <end position="103"/>
    </location>
</feature>
<feature type="binding site" evidence="7">
    <location>
        <position position="238"/>
    </location>
    <ligand>
        <name>Zn(2+)</name>
        <dbReference type="ChEBI" id="CHEBI:29105"/>
    </ligand>
</feature>
<organism evidence="9 10">
    <name type="scientific">Mycolicibacterium rhodesiae (strain NBB3)</name>
    <name type="common">Mycobacterium rhodesiae</name>
    <dbReference type="NCBI Taxonomy" id="710685"/>
    <lineage>
        <taxon>Bacteria</taxon>
        <taxon>Bacillati</taxon>
        <taxon>Actinomycetota</taxon>
        <taxon>Actinomycetes</taxon>
        <taxon>Mycobacteriales</taxon>
        <taxon>Mycobacteriaceae</taxon>
        <taxon>Mycolicibacterium</taxon>
    </lineage>
</organism>
<dbReference type="NCBIfam" id="TIGR01065">
    <property type="entry name" value="hlyIII"/>
    <property type="match status" value="1"/>
</dbReference>
<evidence type="ECO:0000256" key="7">
    <source>
        <dbReference type="PIRSR" id="PIRSR604254-1"/>
    </source>
</evidence>
<dbReference type="PATRIC" id="fig|710685.3.peg.3380"/>
<feature type="transmembrane region" description="Helical" evidence="8">
    <location>
        <begin position="124"/>
        <end position="142"/>
    </location>
</feature>
<evidence type="ECO:0000256" key="4">
    <source>
        <dbReference type="ARBA" id="ARBA00022692"/>
    </source>
</evidence>
<dbReference type="GO" id="GO:0005886">
    <property type="term" value="C:plasma membrane"/>
    <property type="evidence" value="ECO:0007669"/>
    <property type="project" value="UniProtKB-SubCell"/>
</dbReference>
<evidence type="ECO:0000256" key="6">
    <source>
        <dbReference type="ARBA" id="ARBA00023136"/>
    </source>
</evidence>
<keyword evidence="7" id="KW-0862">Zinc</keyword>
<dbReference type="GO" id="GO:0140911">
    <property type="term" value="F:pore-forming activity"/>
    <property type="evidence" value="ECO:0007669"/>
    <property type="project" value="InterPro"/>
</dbReference>
<sequence length="257" mass="27754">MFIALIGDEYDLMIGRTDARAAAEIAPPPVVDDLPQGLADTVADLIGRPRARGWIHLCSAVAATVGGLALVSVAAVASSPRAILATLVYTVTIVTMFSVSAIYHRKHWHNPVALKWMKRLDHSAIFVFIAGSYTPFALLAMPPHIGNLVLMIVWSGAGAGVALKMWWPSAPRWVGVPLYLLLGWVAIWFAGSLLDGGGPIVVGLLVLGGFLYNVGAILYAVRWPNPWPQTFGYHEFFHAFTAAAAVTHYVAVWFVVL</sequence>
<keyword evidence="10" id="KW-1185">Reference proteome</keyword>
<keyword evidence="6 8" id="KW-0472">Membrane</keyword>
<reference evidence="9 10" key="1">
    <citation type="submission" date="2011-12" db="EMBL/GenBank/DDBJ databases">
        <title>Complete sequence of Mycobacterium rhodesiae NBB3.</title>
        <authorList>
            <consortium name="US DOE Joint Genome Institute"/>
            <person name="Lucas S."/>
            <person name="Han J."/>
            <person name="Lapidus A."/>
            <person name="Cheng J.-F."/>
            <person name="Goodwin L."/>
            <person name="Pitluck S."/>
            <person name="Peters L."/>
            <person name="Mikhailova N."/>
            <person name="Gu W."/>
            <person name="Detter J.C."/>
            <person name="Han C."/>
            <person name="Tapia R."/>
            <person name="Land M."/>
            <person name="Hauser L."/>
            <person name="Kyrpides N."/>
            <person name="Ivanova N."/>
            <person name="Pagani I."/>
            <person name="Mattes T."/>
            <person name="Holmes A."/>
            <person name="Rutledge P."/>
            <person name="Paulsen I."/>
            <person name="Coleman N."/>
            <person name="Woyke T."/>
        </authorList>
    </citation>
    <scope>NUCLEOTIDE SEQUENCE [LARGE SCALE GENOMIC DNA]</scope>
    <source>
        <strain evidence="9 10">NBB3</strain>
    </source>
</reference>
<evidence type="ECO:0000256" key="1">
    <source>
        <dbReference type="ARBA" id="ARBA00004651"/>
    </source>
</evidence>
<feature type="transmembrane region" description="Helical" evidence="8">
    <location>
        <begin position="233"/>
        <end position="256"/>
    </location>
</feature>
<evidence type="ECO:0000256" key="2">
    <source>
        <dbReference type="ARBA" id="ARBA00008488"/>
    </source>
</evidence>
<dbReference type="EMBL" id="CP003169">
    <property type="protein sequence ID" value="AEV73896.1"/>
    <property type="molecule type" value="Genomic_DNA"/>
</dbReference>
<keyword evidence="5 8" id="KW-1133">Transmembrane helix</keyword>
<keyword evidence="3" id="KW-1003">Cell membrane</keyword>
<feature type="binding site" evidence="7">
    <location>
        <position position="234"/>
    </location>
    <ligand>
        <name>Zn(2+)</name>
        <dbReference type="ChEBI" id="CHEBI:29105"/>
    </ligand>
</feature>
<dbReference type="InterPro" id="IPR005744">
    <property type="entry name" value="Hy-lIII"/>
</dbReference>
<dbReference type="InterPro" id="IPR004254">
    <property type="entry name" value="AdipoR/HlyIII-related"/>
</dbReference>
<comment type="similarity">
    <text evidence="2">Belongs to the UPF0073 (Hly-III) family.</text>
</comment>
<dbReference type="Proteomes" id="UP000005442">
    <property type="component" value="Chromosome"/>
</dbReference>
<feature type="transmembrane region" description="Helical" evidence="8">
    <location>
        <begin position="54"/>
        <end position="76"/>
    </location>
</feature>
<keyword evidence="4 8" id="KW-0812">Transmembrane</keyword>
<accession>G8RQ12</accession>
<evidence type="ECO:0000313" key="10">
    <source>
        <dbReference type="Proteomes" id="UP000005442"/>
    </source>
</evidence>
<feature type="transmembrane region" description="Helical" evidence="8">
    <location>
        <begin position="174"/>
        <end position="194"/>
    </location>
</feature>
<protein>
    <submittedName>
        <fullName evidence="9">Channel protein, hemolysin III family</fullName>
    </submittedName>
</protein>
<feature type="binding site" evidence="7">
    <location>
        <position position="104"/>
    </location>
    <ligand>
        <name>Zn(2+)</name>
        <dbReference type="ChEBI" id="CHEBI:29105"/>
    </ligand>
</feature>
<dbReference type="HOGENOM" id="CLU_051078_2_2_11"/>
<dbReference type="KEGG" id="mrh:MycrhN_3373"/>
<dbReference type="GO" id="GO:0046872">
    <property type="term" value="F:metal ion binding"/>
    <property type="evidence" value="ECO:0007669"/>
    <property type="project" value="UniProtKB-KW"/>
</dbReference>
<dbReference type="STRING" id="710685.MycrhN_3373"/>
<evidence type="ECO:0000313" key="9">
    <source>
        <dbReference type="EMBL" id="AEV73896.1"/>
    </source>
</evidence>
<dbReference type="PANTHER" id="PTHR20855">
    <property type="entry name" value="ADIPOR/PROGESTIN RECEPTOR-RELATED"/>
    <property type="match status" value="1"/>
</dbReference>
<dbReference type="eggNOG" id="COG1272">
    <property type="taxonomic scope" value="Bacteria"/>
</dbReference>
<gene>
    <name evidence="9" type="ordered locus">MycrhN_3373</name>
</gene>
<comment type="subcellular location">
    <subcellularLocation>
        <location evidence="1">Cell membrane</location>
        <topology evidence="1">Multi-pass membrane protein</topology>
    </subcellularLocation>
</comment>
<feature type="transmembrane region" description="Helical" evidence="8">
    <location>
        <begin position="200"/>
        <end position="221"/>
    </location>
</feature>
<proteinExistence type="inferred from homology"/>
<evidence type="ECO:0000256" key="8">
    <source>
        <dbReference type="SAM" id="Phobius"/>
    </source>
</evidence>
<name>G8RQ12_MYCRN</name>
<dbReference type="AlphaFoldDB" id="G8RQ12"/>
<keyword evidence="7" id="KW-0479">Metal-binding</keyword>
<evidence type="ECO:0000256" key="3">
    <source>
        <dbReference type="ARBA" id="ARBA00022475"/>
    </source>
</evidence>
<dbReference type="Pfam" id="PF03006">
    <property type="entry name" value="HlyIII"/>
    <property type="match status" value="1"/>
</dbReference>
<dbReference type="PANTHER" id="PTHR20855:SF3">
    <property type="entry name" value="LD03007P"/>
    <property type="match status" value="1"/>
</dbReference>